<dbReference type="GO" id="GO:0004798">
    <property type="term" value="F:dTMP kinase activity"/>
    <property type="evidence" value="ECO:0007669"/>
    <property type="project" value="UniProtKB-UniRule"/>
</dbReference>
<keyword evidence="5 8" id="KW-0418">Kinase</keyword>
<comment type="similarity">
    <text evidence="1 8">Belongs to the thymidylate kinase family.</text>
</comment>
<dbReference type="CDD" id="cd01672">
    <property type="entry name" value="TMPK"/>
    <property type="match status" value="1"/>
</dbReference>
<evidence type="ECO:0000256" key="2">
    <source>
        <dbReference type="ARBA" id="ARBA00022679"/>
    </source>
</evidence>
<dbReference type="GO" id="GO:0006235">
    <property type="term" value="P:dTTP biosynthetic process"/>
    <property type="evidence" value="ECO:0007669"/>
    <property type="project" value="UniProtKB-UniRule"/>
</dbReference>
<comment type="caution">
    <text evidence="10">The sequence shown here is derived from an EMBL/GenBank/DDBJ whole genome shotgun (WGS) entry which is preliminary data.</text>
</comment>
<dbReference type="EC" id="2.7.4.9" evidence="8"/>
<dbReference type="HAMAP" id="MF_00165">
    <property type="entry name" value="Thymidylate_kinase"/>
    <property type="match status" value="1"/>
</dbReference>
<keyword evidence="2 8" id="KW-0808">Transferase</keyword>
<evidence type="ECO:0000256" key="8">
    <source>
        <dbReference type="HAMAP-Rule" id="MF_00165"/>
    </source>
</evidence>
<evidence type="ECO:0000256" key="4">
    <source>
        <dbReference type="ARBA" id="ARBA00022741"/>
    </source>
</evidence>
<dbReference type="PANTHER" id="PTHR10344">
    <property type="entry name" value="THYMIDYLATE KINASE"/>
    <property type="match status" value="1"/>
</dbReference>
<protein>
    <recommendedName>
        <fullName evidence="8">Thymidylate kinase</fullName>
        <ecNumber evidence="8">2.7.4.9</ecNumber>
    </recommendedName>
    <alternativeName>
        <fullName evidence="8">dTMP kinase</fullName>
    </alternativeName>
</protein>
<gene>
    <name evidence="8" type="primary">tmk</name>
    <name evidence="10" type="ORF">UW79_C0001G0003</name>
</gene>
<reference evidence="10 11" key="1">
    <citation type="journal article" date="2015" name="Nature">
        <title>rRNA introns, odd ribosomes, and small enigmatic genomes across a large radiation of phyla.</title>
        <authorList>
            <person name="Brown C.T."/>
            <person name="Hug L.A."/>
            <person name="Thomas B.C."/>
            <person name="Sharon I."/>
            <person name="Castelle C.J."/>
            <person name="Singh A."/>
            <person name="Wilkins M.J."/>
            <person name="Williams K.H."/>
            <person name="Banfield J.F."/>
        </authorList>
    </citation>
    <scope>NUCLEOTIDE SEQUENCE [LARGE SCALE GENOMIC DNA]</scope>
</reference>
<keyword evidence="3 8" id="KW-0545">Nucleotide biosynthesis</keyword>
<evidence type="ECO:0000313" key="10">
    <source>
        <dbReference type="EMBL" id="KKT82747.1"/>
    </source>
</evidence>
<dbReference type="GO" id="GO:0005737">
    <property type="term" value="C:cytoplasm"/>
    <property type="evidence" value="ECO:0007669"/>
    <property type="project" value="TreeGrafter"/>
</dbReference>
<dbReference type="PANTHER" id="PTHR10344:SF4">
    <property type="entry name" value="UMP-CMP KINASE 2, MITOCHONDRIAL"/>
    <property type="match status" value="1"/>
</dbReference>
<dbReference type="AlphaFoldDB" id="A0A0G1MPL6"/>
<dbReference type="InterPro" id="IPR027417">
    <property type="entry name" value="P-loop_NTPase"/>
</dbReference>
<dbReference type="Proteomes" id="UP000034032">
    <property type="component" value="Unassembled WGS sequence"/>
</dbReference>
<sequence length="225" mass="26129">MISNPYPGKFITFEGIDGSGKSEQYARAVNFLKAYFKDLKLALTKEPTDQPSGREIYSILRKQHPTLKLSEMHSYQFQEMYFRDRVWNYRNRVIPWISSGIHVLADRGPVSVVFGADSYANFDDLMNIQEQVFKYSGTDFIWPDGNIIYDVPVEVAMDRMLKSGKVLDQFEEIENLRRVRNNYLAFAQDYDNCYVIDGSKSPQEVFEMTKNVLYFILGLTDSTDL</sequence>
<evidence type="ECO:0000256" key="3">
    <source>
        <dbReference type="ARBA" id="ARBA00022727"/>
    </source>
</evidence>
<dbReference type="GO" id="GO:0005524">
    <property type="term" value="F:ATP binding"/>
    <property type="evidence" value="ECO:0007669"/>
    <property type="project" value="UniProtKB-UniRule"/>
</dbReference>
<dbReference type="InterPro" id="IPR018094">
    <property type="entry name" value="Thymidylate_kinase"/>
</dbReference>
<dbReference type="Pfam" id="PF02223">
    <property type="entry name" value="Thymidylate_kin"/>
    <property type="match status" value="1"/>
</dbReference>
<proteinExistence type="inferred from homology"/>
<dbReference type="PATRIC" id="fig|1619025.3.peg.3"/>
<feature type="binding site" evidence="8">
    <location>
        <begin position="15"/>
        <end position="22"/>
    </location>
    <ligand>
        <name>ATP</name>
        <dbReference type="ChEBI" id="CHEBI:30616"/>
    </ligand>
</feature>
<dbReference type="InterPro" id="IPR039430">
    <property type="entry name" value="Thymidylate_kin-like_dom"/>
</dbReference>
<feature type="domain" description="Thymidylate kinase-like" evidence="9">
    <location>
        <begin position="13"/>
        <end position="207"/>
    </location>
</feature>
<name>A0A0G1MPL6_9BACT</name>
<dbReference type="Gene3D" id="3.40.50.300">
    <property type="entry name" value="P-loop containing nucleotide triphosphate hydrolases"/>
    <property type="match status" value="1"/>
</dbReference>
<evidence type="ECO:0000256" key="1">
    <source>
        <dbReference type="ARBA" id="ARBA00009776"/>
    </source>
</evidence>
<dbReference type="SUPFAM" id="SSF52540">
    <property type="entry name" value="P-loop containing nucleoside triphosphate hydrolases"/>
    <property type="match status" value="1"/>
</dbReference>
<keyword evidence="6 8" id="KW-0067">ATP-binding</keyword>
<accession>A0A0G1MPL6</accession>
<dbReference type="NCBIfam" id="TIGR00041">
    <property type="entry name" value="DTMP_kinase"/>
    <property type="match status" value="1"/>
</dbReference>
<evidence type="ECO:0000313" key="11">
    <source>
        <dbReference type="Proteomes" id="UP000034032"/>
    </source>
</evidence>
<keyword evidence="4 8" id="KW-0547">Nucleotide-binding</keyword>
<evidence type="ECO:0000259" key="9">
    <source>
        <dbReference type="Pfam" id="PF02223"/>
    </source>
</evidence>
<evidence type="ECO:0000256" key="5">
    <source>
        <dbReference type="ARBA" id="ARBA00022777"/>
    </source>
</evidence>
<comment type="catalytic activity">
    <reaction evidence="7 8">
        <text>dTMP + ATP = dTDP + ADP</text>
        <dbReference type="Rhea" id="RHEA:13517"/>
        <dbReference type="ChEBI" id="CHEBI:30616"/>
        <dbReference type="ChEBI" id="CHEBI:58369"/>
        <dbReference type="ChEBI" id="CHEBI:63528"/>
        <dbReference type="ChEBI" id="CHEBI:456216"/>
        <dbReference type="EC" id="2.7.4.9"/>
    </reaction>
</comment>
<evidence type="ECO:0000256" key="7">
    <source>
        <dbReference type="ARBA" id="ARBA00048743"/>
    </source>
</evidence>
<dbReference type="GO" id="GO:0006233">
    <property type="term" value="P:dTDP biosynthetic process"/>
    <property type="evidence" value="ECO:0007669"/>
    <property type="project" value="InterPro"/>
</dbReference>
<dbReference type="EMBL" id="LCJR01000001">
    <property type="protein sequence ID" value="KKT82747.1"/>
    <property type="molecule type" value="Genomic_DNA"/>
</dbReference>
<dbReference type="GO" id="GO:0006227">
    <property type="term" value="P:dUDP biosynthetic process"/>
    <property type="evidence" value="ECO:0007669"/>
    <property type="project" value="TreeGrafter"/>
</dbReference>
<evidence type="ECO:0000256" key="6">
    <source>
        <dbReference type="ARBA" id="ARBA00022840"/>
    </source>
</evidence>
<organism evidence="10 11">
    <name type="scientific">Candidatus Yanofskybacteria bacterium GW2011_GWA2_44_9</name>
    <dbReference type="NCBI Taxonomy" id="1619025"/>
    <lineage>
        <taxon>Bacteria</taxon>
        <taxon>Candidatus Yanofskyibacteriota</taxon>
    </lineage>
</organism>
<comment type="function">
    <text evidence="8">Phosphorylation of dTMP to form dTDP in both de novo and salvage pathways of dTTP synthesis.</text>
</comment>